<protein>
    <submittedName>
        <fullName evidence="1">Uncharacterized protein</fullName>
    </submittedName>
</protein>
<dbReference type="AlphaFoldDB" id="A0A0E9RJ40"/>
<organism evidence="1">
    <name type="scientific">Anguilla anguilla</name>
    <name type="common">European freshwater eel</name>
    <name type="synonym">Muraena anguilla</name>
    <dbReference type="NCBI Taxonomy" id="7936"/>
    <lineage>
        <taxon>Eukaryota</taxon>
        <taxon>Metazoa</taxon>
        <taxon>Chordata</taxon>
        <taxon>Craniata</taxon>
        <taxon>Vertebrata</taxon>
        <taxon>Euteleostomi</taxon>
        <taxon>Actinopterygii</taxon>
        <taxon>Neopterygii</taxon>
        <taxon>Teleostei</taxon>
        <taxon>Anguilliformes</taxon>
        <taxon>Anguillidae</taxon>
        <taxon>Anguilla</taxon>
    </lineage>
</organism>
<proteinExistence type="predicted"/>
<reference evidence="1" key="2">
    <citation type="journal article" date="2015" name="Fish Shellfish Immunol.">
        <title>Early steps in the European eel (Anguilla anguilla)-Vibrio vulnificus interaction in the gills: Role of the RtxA13 toxin.</title>
        <authorList>
            <person name="Callol A."/>
            <person name="Pajuelo D."/>
            <person name="Ebbesson L."/>
            <person name="Teles M."/>
            <person name="MacKenzie S."/>
            <person name="Amaro C."/>
        </authorList>
    </citation>
    <scope>NUCLEOTIDE SEQUENCE</scope>
</reference>
<accession>A0A0E9RJ40</accession>
<name>A0A0E9RJ40_ANGAN</name>
<dbReference type="EMBL" id="GBXM01079396">
    <property type="protein sequence ID" value="JAH29181.1"/>
    <property type="molecule type" value="Transcribed_RNA"/>
</dbReference>
<reference evidence="1" key="1">
    <citation type="submission" date="2014-11" db="EMBL/GenBank/DDBJ databases">
        <authorList>
            <person name="Amaro Gonzalez C."/>
        </authorList>
    </citation>
    <scope>NUCLEOTIDE SEQUENCE</scope>
</reference>
<evidence type="ECO:0000313" key="1">
    <source>
        <dbReference type="EMBL" id="JAH29181.1"/>
    </source>
</evidence>
<sequence>MLCPFMYFLTSVNTHSVYEISVRGRNRLETCFWELVLGD</sequence>